<keyword evidence="3" id="KW-1185">Reference proteome</keyword>
<proteinExistence type="predicted"/>
<organism evidence="2 3">
    <name type="scientific">Cutaneotrichosporon spelunceum</name>
    <dbReference type="NCBI Taxonomy" id="1672016"/>
    <lineage>
        <taxon>Eukaryota</taxon>
        <taxon>Fungi</taxon>
        <taxon>Dikarya</taxon>
        <taxon>Basidiomycota</taxon>
        <taxon>Agaricomycotina</taxon>
        <taxon>Tremellomycetes</taxon>
        <taxon>Trichosporonales</taxon>
        <taxon>Trichosporonaceae</taxon>
        <taxon>Cutaneotrichosporon</taxon>
    </lineage>
</organism>
<dbReference type="EMBL" id="BTCM01000004">
    <property type="protein sequence ID" value="GMK57237.1"/>
    <property type="molecule type" value="Genomic_DNA"/>
</dbReference>
<gene>
    <name evidence="2" type="ORF">CspeluHIS016_0400710</name>
</gene>
<comment type="caution">
    <text evidence="2">The sequence shown here is derived from an EMBL/GenBank/DDBJ whole genome shotgun (WGS) entry which is preliminary data.</text>
</comment>
<feature type="region of interest" description="Disordered" evidence="1">
    <location>
        <begin position="33"/>
        <end position="66"/>
    </location>
</feature>
<reference evidence="2" key="2">
    <citation type="submission" date="2023-06" db="EMBL/GenBank/DDBJ databases">
        <authorList>
            <person name="Kobayashi Y."/>
            <person name="Kayamori A."/>
            <person name="Aoki K."/>
            <person name="Shiwa Y."/>
            <person name="Fujita N."/>
            <person name="Sugita T."/>
            <person name="Iwasaki W."/>
            <person name="Tanaka N."/>
            <person name="Takashima M."/>
        </authorList>
    </citation>
    <scope>NUCLEOTIDE SEQUENCE</scope>
    <source>
        <strain evidence="2">HIS016</strain>
    </source>
</reference>
<evidence type="ECO:0000313" key="3">
    <source>
        <dbReference type="Proteomes" id="UP001222932"/>
    </source>
</evidence>
<dbReference type="AlphaFoldDB" id="A0AAD3TVI0"/>
<name>A0AAD3TVI0_9TREE</name>
<feature type="compositionally biased region" description="Basic and acidic residues" evidence="1">
    <location>
        <begin position="40"/>
        <end position="58"/>
    </location>
</feature>
<evidence type="ECO:0000313" key="2">
    <source>
        <dbReference type="EMBL" id="GMK57237.1"/>
    </source>
</evidence>
<accession>A0AAD3TVI0</accession>
<dbReference type="Proteomes" id="UP001222932">
    <property type="component" value="Unassembled WGS sequence"/>
</dbReference>
<sequence length="66" mass="6827">MAGGEPTLKNAQGVMYSAVGSVLLASTSDRWDEDGQTLQKEGKAEVQAAKDKAAREATSDAAKAKS</sequence>
<evidence type="ECO:0000256" key="1">
    <source>
        <dbReference type="SAM" id="MobiDB-lite"/>
    </source>
</evidence>
<reference evidence="2" key="1">
    <citation type="journal article" date="2023" name="BMC Genomics">
        <title>Chromosome-level genome assemblies of Cutaneotrichosporon spp. (Trichosporonales, Basidiomycota) reveal imbalanced evolution between nucleotide sequences and chromosome synteny.</title>
        <authorList>
            <person name="Kobayashi Y."/>
            <person name="Kayamori A."/>
            <person name="Aoki K."/>
            <person name="Shiwa Y."/>
            <person name="Matsutani M."/>
            <person name="Fujita N."/>
            <person name="Sugita T."/>
            <person name="Iwasaki W."/>
            <person name="Tanaka N."/>
            <person name="Takashima M."/>
        </authorList>
    </citation>
    <scope>NUCLEOTIDE SEQUENCE</scope>
    <source>
        <strain evidence="2">HIS016</strain>
    </source>
</reference>
<protein>
    <submittedName>
        <fullName evidence="2">Uncharacterized protein</fullName>
    </submittedName>
</protein>